<dbReference type="EMBL" id="DTLB01000020">
    <property type="protein sequence ID" value="HFW32005.1"/>
    <property type="molecule type" value="Genomic_DNA"/>
</dbReference>
<dbReference type="InterPro" id="IPR058533">
    <property type="entry name" value="Cation_efflux_TM"/>
</dbReference>
<evidence type="ECO:0000313" key="9">
    <source>
        <dbReference type="EMBL" id="HFW32005.1"/>
    </source>
</evidence>
<dbReference type="GO" id="GO:0015341">
    <property type="term" value="F:zinc efflux antiporter activity"/>
    <property type="evidence" value="ECO:0007669"/>
    <property type="project" value="TreeGrafter"/>
</dbReference>
<name>A0A7C3RKW4_ARCFL</name>
<comment type="caution">
    <text evidence="9">The sequence shown here is derived from an EMBL/GenBank/DDBJ whole genome shotgun (WGS) entry which is preliminary data.</text>
</comment>
<dbReference type="InterPro" id="IPR036837">
    <property type="entry name" value="Cation_efflux_CTD_sf"/>
</dbReference>
<dbReference type="InterPro" id="IPR027469">
    <property type="entry name" value="Cation_efflux_TMD_sf"/>
</dbReference>
<feature type="transmembrane region" description="Helical" evidence="6">
    <location>
        <begin position="68"/>
        <end position="86"/>
    </location>
</feature>
<evidence type="ECO:0000259" key="7">
    <source>
        <dbReference type="Pfam" id="PF01545"/>
    </source>
</evidence>
<comment type="subcellular location">
    <subcellularLocation>
        <location evidence="1">Membrane</location>
        <topology evidence="1">Multi-pass membrane protein</topology>
    </subcellularLocation>
</comment>
<dbReference type="PANTHER" id="PTHR43840:SF15">
    <property type="entry name" value="MITOCHONDRIAL METAL TRANSPORTER 1-RELATED"/>
    <property type="match status" value="1"/>
</dbReference>
<dbReference type="PANTHER" id="PTHR43840">
    <property type="entry name" value="MITOCHONDRIAL METAL TRANSPORTER 1-RELATED"/>
    <property type="match status" value="1"/>
</dbReference>
<dbReference type="SUPFAM" id="SSF160240">
    <property type="entry name" value="Cation efflux protein cytoplasmic domain-like"/>
    <property type="match status" value="1"/>
</dbReference>
<evidence type="ECO:0000256" key="5">
    <source>
        <dbReference type="ARBA" id="ARBA00023136"/>
    </source>
</evidence>
<keyword evidence="5 6" id="KW-0472">Membrane</keyword>
<feature type="domain" description="Cation efflux protein cytoplasmic" evidence="8">
    <location>
        <begin position="196"/>
        <end position="275"/>
    </location>
</feature>
<dbReference type="NCBIfam" id="TIGR01297">
    <property type="entry name" value="CDF"/>
    <property type="match status" value="1"/>
</dbReference>
<dbReference type="InterPro" id="IPR002524">
    <property type="entry name" value="Cation_efflux"/>
</dbReference>
<evidence type="ECO:0000256" key="3">
    <source>
        <dbReference type="ARBA" id="ARBA00022692"/>
    </source>
</evidence>
<dbReference type="Pfam" id="PF01545">
    <property type="entry name" value="Cation_efflux"/>
    <property type="match status" value="1"/>
</dbReference>
<dbReference type="SUPFAM" id="SSF161111">
    <property type="entry name" value="Cation efflux protein transmembrane domain-like"/>
    <property type="match status" value="1"/>
</dbReference>
<feature type="transmembrane region" description="Helical" evidence="6">
    <location>
        <begin position="106"/>
        <end position="126"/>
    </location>
</feature>
<keyword evidence="3 6" id="KW-0812">Transmembrane</keyword>
<evidence type="ECO:0000256" key="4">
    <source>
        <dbReference type="ARBA" id="ARBA00022989"/>
    </source>
</evidence>
<dbReference type="Gene3D" id="1.20.1510.10">
    <property type="entry name" value="Cation efflux protein transmembrane domain"/>
    <property type="match status" value="1"/>
</dbReference>
<dbReference type="GO" id="GO:0005886">
    <property type="term" value="C:plasma membrane"/>
    <property type="evidence" value="ECO:0007669"/>
    <property type="project" value="TreeGrafter"/>
</dbReference>
<evidence type="ECO:0000256" key="6">
    <source>
        <dbReference type="SAM" id="Phobius"/>
    </source>
</evidence>
<dbReference type="InterPro" id="IPR050291">
    <property type="entry name" value="CDF_Transporter"/>
</dbReference>
<keyword evidence="4 6" id="KW-1133">Transmembrane helix</keyword>
<dbReference type="GO" id="GO:0006882">
    <property type="term" value="P:intracellular zinc ion homeostasis"/>
    <property type="evidence" value="ECO:0007669"/>
    <property type="project" value="TreeGrafter"/>
</dbReference>
<dbReference type="Pfam" id="PF16916">
    <property type="entry name" value="ZT_dimer"/>
    <property type="match status" value="1"/>
</dbReference>
<evidence type="ECO:0000256" key="2">
    <source>
        <dbReference type="ARBA" id="ARBA00022448"/>
    </source>
</evidence>
<protein>
    <submittedName>
        <fullName evidence="9">Cation transporter</fullName>
    </submittedName>
</protein>
<evidence type="ECO:0000256" key="1">
    <source>
        <dbReference type="ARBA" id="ARBA00004141"/>
    </source>
</evidence>
<dbReference type="GO" id="GO:0015093">
    <property type="term" value="F:ferrous iron transmembrane transporter activity"/>
    <property type="evidence" value="ECO:0007669"/>
    <property type="project" value="TreeGrafter"/>
</dbReference>
<accession>A0A7C3RKW4</accession>
<keyword evidence="2" id="KW-0813">Transport</keyword>
<reference evidence="9" key="1">
    <citation type="journal article" date="2020" name="mSystems">
        <title>Genome- and Community-Level Interaction Insights into Carbon Utilization and Element Cycling Functions of Hydrothermarchaeota in Hydrothermal Sediment.</title>
        <authorList>
            <person name="Zhou Z."/>
            <person name="Liu Y."/>
            <person name="Xu W."/>
            <person name="Pan J."/>
            <person name="Luo Z.H."/>
            <person name="Li M."/>
        </authorList>
    </citation>
    <scope>NUCLEOTIDE SEQUENCE [LARGE SCALE GENOMIC DNA]</scope>
    <source>
        <strain evidence="9">SpSt-87</strain>
    </source>
</reference>
<organism evidence="9">
    <name type="scientific">Archaeoglobus fulgidus</name>
    <dbReference type="NCBI Taxonomy" id="2234"/>
    <lineage>
        <taxon>Archaea</taxon>
        <taxon>Methanobacteriati</taxon>
        <taxon>Methanobacteriota</taxon>
        <taxon>Archaeoglobi</taxon>
        <taxon>Archaeoglobales</taxon>
        <taxon>Archaeoglobaceae</taxon>
        <taxon>Archaeoglobus</taxon>
    </lineage>
</organism>
<proteinExistence type="predicted"/>
<gene>
    <name evidence="9" type="ORF">ENW66_03510</name>
</gene>
<dbReference type="InterPro" id="IPR027470">
    <property type="entry name" value="Cation_efflux_CTD"/>
</dbReference>
<dbReference type="GO" id="GO:0015086">
    <property type="term" value="F:cadmium ion transmembrane transporter activity"/>
    <property type="evidence" value="ECO:0007669"/>
    <property type="project" value="TreeGrafter"/>
</dbReference>
<feature type="transmembrane region" description="Helical" evidence="6">
    <location>
        <begin position="147"/>
        <end position="178"/>
    </location>
</feature>
<sequence length="293" mass="32442">MKVILFIYLVALGVKAYAYHVSGFTAVLGDVFHSVIDISMILILIFSERFSRRAGDKTHPFGHGLAKNVASLAVGVGFITFMFFELMKEGILKIVNPSAEYRNFEVAISAEIVVLLLLLLAAGISARRSGILNRTLLVESLNDSLSTVAAIMGVFLVWAGYVIFDGVATILIALIILYNSVKLVKENAKVLLGMSPTDEFYKSVENTCLKIDRVNGIHDMVGIYTGENSIHLDMHVTVDGSMTVKEADKLSFEIARAVMDRHPEVKHVSIHFCPHHGERRKIYASEDVSDRRK</sequence>
<evidence type="ECO:0000259" key="8">
    <source>
        <dbReference type="Pfam" id="PF16916"/>
    </source>
</evidence>
<feature type="transmembrane region" description="Helical" evidence="6">
    <location>
        <begin position="28"/>
        <end position="47"/>
    </location>
</feature>
<dbReference type="AlphaFoldDB" id="A0A7C3RKW4"/>
<feature type="domain" description="Cation efflux protein transmembrane" evidence="7">
    <location>
        <begin position="2"/>
        <end position="192"/>
    </location>
</feature>
<dbReference type="Gene3D" id="3.30.70.1350">
    <property type="entry name" value="Cation efflux protein, cytoplasmic domain"/>
    <property type="match status" value="1"/>
</dbReference>